<gene>
    <name evidence="5" type="ORF">GRI69_14285</name>
</gene>
<accession>A0A844XU57</accession>
<organism evidence="5 6">
    <name type="scientific">Qipengyuania vulgaris</name>
    <dbReference type="NCBI Taxonomy" id="291985"/>
    <lineage>
        <taxon>Bacteria</taxon>
        <taxon>Pseudomonadati</taxon>
        <taxon>Pseudomonadota</taxon>
        <taxon>Alphaproteobacteria</taxon>
        <taxon>Sphingomonadales</taxon>
        <taxon>Erythrobacteraceae</taxon>
        <taxon>Qipengyuania</taxon>
    </lineage>
</organism>
<dbReference type="Proteomes" id="UP000448199">
    <property type="component" value="Unassembled WGS sequence"/>
</dbReference>
<evidence type="ECO:0000313" key="5">
    <source>
        <dbReference type="EMBL" id="MXO49421.1"/>
    </source>
</evidence>
<comment type="caution">
    <text evidence="5">The sequence shown here is derived from an EMBL/GenBank/DDBJ whole genome shotgun (WGS) entry which is preliminary data.</text>
</comment>
<dbReference type="PANTHER" id="PTHR23026">
    <property type="entry name" value="NADPH NITROREDUCTASE"/>
    <property type="match status" value="1"/>
</dbReference>
<keyword evidence="6" id="KW-1185">Reference proteome</keyword>
<feature type="domain" description="Nitroreductase" evidence="4">
    <location>
        <begin position="192"/>
        <end position="246"/>
    </location>
</feature>
<dbReference type="SUPFAM" id="SSF55469">
    <property type="entry name" value="FMN-dependent nitroreductase-like"/>
    <property type="match status" value="1"/>
</dbReference>
<evidence type="ECO:0000256" key="3">
    <source>
        <dbReference type="ARBA" id="ARBA00023002"/>
    </source>
</evidence>
<dbReference type="Pfam" id="PF00881">
    <property type="entry name" value="Nitroreductase"/>
    <property type="match status" value="2"/>
</dbReference>
<dbReference type="EMBL" id="WTYC01000011">
    <property type="protein sequence ID" value="MXO49421.1"/>
    <property type="molecule type" value="Genomic_DNA"/>
</dbReference>
<dbReference type="RefSeq" id="WP_160728947.1">
    <property type="nucleotide sequence ID" value="NZ_WTYC01000011.1"/>
</dbReference>
<evidence type="ECO:0000313" key="6">
    <source>
        <dbReference type="Proteomes" id="UP000448199"/>
    </source>
</evidence>
<dbReference type="InterPro" id="IPR029479">
    <property type="entry name" value="Nitroreductase"/>
</dbReference>
<evidence type="ECO:0000256" key="2">
    <source>
        <dbReference type="ARBA" id="ARBA00022643"/>
    </source>
</evidence>
<name>A0A844XU57_9SPHN</name>
<reference evidence="5 6" key="1">
    <citation type="submission" date="2019-12" db="EMBL/GenBank/DDBJ databases">
        <title>Genomic-based taxomic classification of the family Erythrobacteraceae.</title>
        <authorList>
            <person name="Xu L."/>
        </authorList>
    </citation>
    <scope>NUCLEOTIDE SEQUENCE [LARGE SCALE GENOMIC DNA]</scope>
    <source>
        <strain evidence="5 6">DSM 17792</strain>
    </source>
</reference>
<evidence type="ECO:0000259" key="4">
    <source>
        <dbReference type="Pfam" id="PF00881"/>
    </source>
</evidence>
<dbReference type="PANTHER" id="PTHR23026:SF90">
    <property type="entry name" value="IODOTYROSINE DEIODINASE 1"/>
    <property type="match status" value="1"/>
</dbReference>
<dbReference type="InterPro" id="IPR000415">
    <property type="entry name" value="Nitroreductase-like"/>
</dbReference>
<dbReference type="CDD" id="cd02062">
    <property type="entry name" value="Nitro_FMN_reductase"/>
    <property type="match status" value="1"/>
</dbReference>
<evidence type="ECO:0000256" key="1">
    <source>
        <dbReference type="ARBA" id="ARBA00022630"/>
    </source>
</evidence>
<keyword evidence="2" id="KW-0288">FMN</keyword>
<dbReference type="AlphaFoldDB" id="A0A844XU57"/>
<feature type="domain" description="Nitroreductase" evidence="4">
    <location>
        <begin position="261"/>
        <end position="337"/>
    </location>
</feature>
<proteinExistence type="predicted"/>
<dbReference type="GO" id="GO:0016491">
    <property type="term" value="F:oxidoreductase activity"/>
    <property type="evidence" value="ECO:0007669"/>
    <property type="project" value="UniProtKB-KW"/>
</dbReference>
<dbReference type="InterPro" id="IPR050627">
    <property type="entry name" value="Nitroreductase/BluB"/>
</dbReference>
<keyword evidence="1" id="KW-0285">Flavoprotein</keyword>
<keyword evidence="3" id="KW-0560">Oxidoreductase</keyword>
<sequence length="363" mass="40650">MLVQLKRIAKSLLAIGWIRALFDTVQRAILEVAGANRLLAHAYHALNPFAFNREQAAVARGARNYYRNTGTERQSHVELRRNVHRIEKGLTMIPRRDVFAADFIAETIGYYEVAVRQAFAAPGSLDELELQWAHDVLEAYFEACTAAHPVIAKARTGFQNLPWDRGNQGLAPTPKSVRGNSLLAVEQFEELARQRRSVRFFDQRPVPRELIDRALAIGAQAPTACNRMPYEFRVFDDGEMVRKVAALPFGAAGYNHQIPALAVVIGKLESYFSPRDRHAIYVDSSLAAMSFMFALETQGLSSSVINWPDFEPLEAKMQKLLGLDLSQRVVMLIALGYADPATLVPYSQKKGLDTFRSFNRLAG</sequence>
<dbReference type="Gene3D" id="3.40.109.10">
    <property type="entry name" value="NADH Oxidase"/>
    <property type="match status" value="1"/>
</dbReference>
<dbReference type="OrthoDB" id="9802510at2"/>
<protein>
    <submittedName>
        <fullName evidence="5">Nitroreductase family protein</fullName>
    </submittedName>
</protein>